<reference evidence="7 9" key="1">
    <citation type="submission" date="2018-09" db="EMBL/GenBank/DDBJ databases">
        <title>Genomic investigation of the strawberry pathogen Phytophthora fragariae indicates pathogenicity is determined by transcriptional variation in three key races.</title>
        <authorList>
            <person name="Adams T.M."/>
            <person name="Armitage A.D."/>
            <person name="Sobczyk M.K."/>
            <person name="Bates H.J."/>
            <person name="Dunwell J.M."/>
            <person name="Nellist C.F."/>
            <person name="Harrison R.J."/>
        </authorList>
    </citation>
    <scope>NUCLEOTIDE SEQUENCE [LARGE SCALE GENOMIC DNA]</scope>
    <source>
        <strain evidence="5 7">SCRP249</strain>
        <strain evidence="4 9">SCRP324</strain>
        <strain evidence="6 8">SCRP333</strain>
    </source>
</reference>
<dbReference type="Gene3D" id="3.40.50.300">
    <property type="entry name" value="P-loop containing nucleotide triphosphate hydrolases"/>
    <property type="match status" value="1"/>
</dbReference>
<dbReference type="Proteomes" id="UP000435112">
    <property type="component" value="Unassembled WGS sequence"/>
</dbReference>
<accession>A0A6A3KZK4</accession>
<dbReference type="EMBL" id="QXFT01000903">
    <property type="protein sequence ID" value="KAE9333551.1"/>
    <property type="molecule type" value="Genomic_DNA"/>
</dbReference>
<evidence type="ECO:0000313" key="4">
    <source>
        <dbReference type="EMBL" id="KAE9012762.1"/>
    </source>
</evidence>
<protein>
    <recommendedName>
        <fullName evidence="10">Lactation elevated protein 1</fullName>
    </recommendedName>
</protein>
<keyword evidence="8" id="KW-1185">Reference proteome</keyword>
<dbReference type="Proteomes" id="UP000429607">
    <property type="component" value="Unassembled WGS sequence"/>
</dbReference>
<evidence type="ECO:0000256" key="1">
    <source>
        <dbReference type="ARBA" id="ARBA00010322"/>
    </source>
</evidence>
<comment type="similarity">
    <text evidence="1">Belongs to the AFG1 ATPase family.</text>
</comment>
<dbReference type="Pfam" id="PF03969">
    <property type="entry name" value="AFG1_ATPase"/>
    <property type="match status" value="1"/>
</dbReference>
<dbReference type="InterPro" id="IPR005654">
    <property type="entry name" value="ATPase_AFG1-like"/>
</dbReference>
<dbReference type="GO" id="GO:0016887">
    <property type="term" value="F:ATP hydrolysis activity"/>
    <property type="evidence" value="ECO:0007669"/>
    <property type="project" value="InterPro"/>
</dbReference>
<dbReference type="NCBIfam" id="NF040713">
    <property type="entry name" value="ZapE"/>
    <property type="match status" value="1"/>
</dbReference>
<proteinExistence type="inferred from homology"/>
<keyword evidence="2" id="KW-0547">Nucleotide-binding</keyword>
<dbReference type="InterPro" id="IPR027417">
    <property type="entry name" value="P-loop_NTPase"/>
</dbReference>
<evidence type="ECO:0000313" key="5">
    <source>
        <dbReference type="EMBL" id="KAE9017924.1"/>
    </source>
</evidence>
<dbReference type="Proteomes" id="UP000434957">
    <property type="component" value="Unassembled WGS sequence"/>
</dbReference>
<name>A0A6A3KZK4_9STRA</name>
<evidence type="ECO:0008006" key="10">
    <source>
        <dbReference type="Google" id="ProtNLM"/>
    </source>
</evidence>
<evidence type="ECO:0000313" key="9">
    <source>
        <dbReference type="Proteomes" id="UP000435112"/>
    </source>
</evidence>
<sequence>MLPVHRLRSRLLDVRCPSRYLGSLATASLKPSAAYDSLVNSGDLVFDAKQAAITRRFLDKLHSRLDGYALPEFQPPVEQEAGREGEKIGGEEPVVMVPRGLYVHGGVGTGKSMLLDLFFRGATVQRKRRVHFNEFMLEVQTRLAREKRRQLELYGRQRHIVLDDSRDVVLQVAHAIADESHLLCFDEFQVTDVADALIMRKLFGVFFARGVVMVATSNTAPEDLYKDGTNREYFLPFLDQLARHTRVVPMNSDVDYRFLCEPVGGEEIFLSPLSAATQQKMDALYQDLLVLGDEDAGVNSAVQDEVLRVPVMMGRTLDVRGRAKSGVCRASFSLLCDTEKGAADYKAMAECFHTLVLDGVPTLSMTQHDQARRFILLVDELYEHRTRLVMSSEAAEPRGIFLFDDESVRVASEGANSPAAIEEEKQRVNKENAAVGVPTTSSWDAPVGAYGPAQMDVGNLVALKDLKVAFKRAVSRLREMQGDRYLEENIRWRSKRAERLDGVVKIVQEVKKI</sequence>
<evidence type="ECO:0000256" key="3">
    <source>
        <dbReference type="ARBA" id="ARBA00022840"/>
    </source>
</evidence>
<evidence type="ECO:0000313" key="6">
    <source>
        <dbReference type="EMBL" id="KAE9333551.1"/>
    </source>
</evidence>
<evidence type="ECO:0000256" key="2">
    <source>
        <dbReference type="ARBA" id="ARBA00022741"/>
    </source>
</evidence>
<gene>
    <name evidence="5" type="ORF">PR001_g14273</name>
    <name evidence="4" type="ORF">PR002_g14719</name>
    <name evidence="6" type="ORF">PR003_g13972</name>
</gene>
<comment type="caution">
    <text evidence="4">The sequence shown here is derived from an EMBL/GenBank/DDBJ whole genome shotgun (WGS) entry which is preliminary data.</text>
</comment>
<dbReference type="GO" id="GO:0005524">
    <property type="term" value="F:ATP binding"/>
    <property type="evidence" value="ECO:0007669"/>
    <property type="project" value="UniProtKB-KW"/>
</dbReference>
<keyword evidence="3" id="KW-0067">ATP-binding</keyword>
<dbReference type="EMBL" id="QXFV01001016">
    <property type="protein sequence ID" value="KAE9017924.1"/>
    <property type="molecule type" value="Genomic_DNA"/>
</dbReference>
<dbReference type="SUPFAM" id="SSF52540">
    <property type="entry name" value="P-loop containing nucleoside triphosphate hydrolases"/>
    <property type="match status" value="1"/>
</dbReference>
<evidence type="ECO:0000313" key="8">
    <source>
        <dbReference type="Proteomes" id="UP000434957"/>
    </source>
</evidence>
<dbReference type="PANTHER" id="PTHR12169:SF6">
    <property type="entry name" value="AFG1-LIKE ATPASE"/>
    <property type="match status" value="1"/>
</dbReference>
<dbReference type="OrthoDB" id="548867at2759"/>
<evidence type="ECO:0000313" key="7">
    <source>
        <dbReference type="Proteomes" id="UP000429607"/>
    </source>
</evidence>
<organism evidence="4 9">
    <name type="scientific">Phytophthora rubi</name>
    <dbReference type="NCBI Taxonomy" id="129364"/>
    <lineage>
        <taxon>Eukaryota</taxon>
        <taxon>Sar</taxon>
        <taxon>Stramenopiles</taxon>
        <taxon>Oomycota</taxon>
        <taxon>Peronosporomycetes</taxon>
        <taxon>Peronosporales</taxon>
        <taxon>Peronosporaceae</taxon>
        <taxon>Phytophthora</taxon>
    </lineage>
</organism>
<dbReference type="GO" id="GO:0005739">
    <property type="term" value="C:mitochondrion"/>
    <property type="evidence" value="ECO:0007669"/>
    <property type="project" value="TreeGrafter"/>
</dbReference>
<dbReference type="EMBL" id="QXFU01001033">
    <property type="protein sequence ID" value="KAE9012762.1"/>
    <property type="molecule type" value="Genomic_DNA"/>
</dbReference>
<dbReference type="PANTHER" id="PTHR12169">
    <property type="entry name" value="ATPASE N2B"/>
    <property type="match status" value="1"/>
</dbReference>
<dbReference type="AlphaFoldDB" id="A0A6A3KZK4"/>